<keyword evidence="3" id="KW-1185">Reference proteome</keyword>
<proteinExistence type="predicted"/>
<comment type="caution">
    <text evidence="2">The sequence shown here is derived from an EMBL/GenBank/DDBJ whole genome shotgun (WGS) entry which is preliminary data.</text>
</comment>
<evidence type="ECO:0000256" key="1">
    <source>
        <dbReference type="SAM" id="MobiDB-lite"/>
    </source>
</evidence>
<name>A0A9K3DET6_9EUKA</name>
<sequence length="93" mass="10387">YADRAKKIKQCAVKNETPQERYIRELEEQIKKLQANAGAGGGATDQHDDGVSADQLAEYERLLADQSKSFEDRLAEAMEKERAVAKSLMEMGI</sequence>
<protein>
    <submittedName>
        <fullName evidence="2">Uncharacterized protein</fullName>
    </submittedName>
</protein>
<gene>
    <name evidence="2" type="ORF">KIPB_017182</name>
</gene>
<feature type="non-terminal residue" evidence="2">
    <location>
        <position position="1"/>
    </location>
</feature>
<dbReference type="Proteomes" id="UP000265618">
    <property type="component" value="Unassembled WGS sequence"/>
</dbReference>
<evidence type="ECO:0000313" key="3">
    <source>
        <dbReference type="Proteomes" id="UP000265618"/>
    </source>
</evidence>
<dbReference type="AlphaFoldDB" id="A0A9K3DET6"/>
<dbReference type="EMBL" id="BDIP01011222">
    <property type="protein sequence ID" value="GIQ93025.1"/>
    <property type="molecule type" value="Genomic_DNA"/>
</dbReference>
<feature type="non-terminal residue" evidence="2">
    <location>
        <position position="93"/>
    </location>
</feature>
<organism evidence="2 3">
    <name type="scientific">Kipferlia bialata</name>
    <dbReference type="NCBI Taxonomy" id="797122"/>
    <lineage>
        <taxon>Eukaryota</taxon>
        <taxon>Metamonada</taxon>
        <taxon>Carpediemonas-like organisms</taxon>
        <taxon>Kipferlia</taxon>
    </lineage>
</organism>
<reference evidence="2 3" key="1">
    <citation type="journal article" date="2018" name="PLoS ONE">
        <title>The draft genome of Kipferlia bialata reveals reductive genome evolution in fornicate parasites.</title>
        <authorList>
            <person name="Tanifuji G."/>
            <person name="Takabayashi S."/>
            <person name="Kume K."/>
            <person name="Takagi M."/>
            <person name="Nakayama T."/>
            <person name="Kamikawa R."/>
            <person name="Inagaki Y."/>
            <person name="Hashimoto T."/>
        </authorList>
    </citation>
    <scope>NUCLEOTIDE SEQUENCE [LARGE SCALE GENOMIC DNA]</scope>
    <source>
        <strain evidence="2">NY0173</strain>
    </source>
</reference>
<evidence type="ECO:0000313" key="2">
    <source>
        <dbReference type="EMBL" id="GIQ93025.1"/>
    </source>
</evidence>
<dbReference type="OrthoDB" id="10256340at2759"/>
<accession>A0A9K3DET6</accession>
<feature type="region of interest" description="Disordered" evidence="1">
    <location>
        <begin position="36"/>
        <end position="55"/>
    </location>
</feature>